<gene>
    <name evidence="2" type="ORF">ENG63_10375</name>
</gene>
<comment type="caution">
    <text evidence="2">The sequence shown here is derived from an EMBL/GenBank/DDBJ whole genome shotgun (WGS) entry which is preliminary data.</text>
</comment>
<proteinExistence type="predicted"/>
<name>A0A7C0U3X2_DESA2</name>
<dbReference type="SUPFAM" id="SSF56281">
    <property type="entry name" value="Metallo-hydrolase/oxidoreductase"/>
    <property type="match status" value="1"/>
</dbReference>
<evidence type="ECO:0000259" key="1">
    <source>
        <dbReference type="SMART" id="SM00849"/>
    </source>
</evidence>
<dbReference type="Pfam" id="PF12706">
    <property type="entry name" value="Lactamase_B_2"/>
    <property type="match status" value="1"/>
</dbReference>
<dbReference type="SMART" id="SM00849">
    <property type="entry name" value="Lactamase_B"/>
    <property type="match status" value="1"/>
</dbReference>
<dbReference type="PANTHER" id="PTHR46018:SF2">
    <property type="entry name" value="ZINC PHOSPHODIESTERASE ELAC PROTEIN 1"/>
    <property type="match status" value="1"/>
</dbReference>
<dbReference type="EMBL" id="DRBS01000383">
    <property type="protein sequence ID" value="HDD45244.1"/>
    <property type="molecule type" value="Genomic_DNA"/>
</dbReference>
<organism evidence="2">
    <name type="scientific">Desulfofervidus auxilii</name>
    <dbReference type="NCBI Taxonomy" id="1621989"/>
    <lineage>
        <taxon>Bacteria</taxon>
        <taxon>Pseudomonadati</taxon>
        <taxon>Thermodesulfobacteriota</taxon>
        <taxon>Candidatus Desulfofervidia</taxon>
        <taxon>Candidatus Desulfofervidales</taxon>
        <taxon>Candidatus Desulfofervidaceae</taxon>
        <taxon>Candidatus Desulfofervidus</taxon>
    </lineage>
</organism>
<reference evidence="2" key="1">
    <citation type="journal article" date="2020" name="mSystems">
        <title>Genome- and Community-Level Interaction Insights into Carbon Utilization and Element Cycling Functions of Hydrothermarchaeota in Hydrothermal Sediment.</title>
        <authorList>
            <person name="Zhou Z."/>
            <person name="Liu Y."/>
            <person name="Xu W."/>
            <person name="Pan J."/>
            <person name="Luo Z.H."/>
            <person name="Li M."/>
        </authorList>
    </citation>
    <scope>NUCLEOTIDE SEQUENCE [LARGE SCALE GENOMIC DNA]</scope>
    <source>
        <strain evidence="2">HyVt-233</strain>
    </source>
</reference>
<feature type="domain" description="Metallo-beta-lactamase" evidence="1">
    <location>
        <begin position="19"/>
        <end position="201"/>
    </location>
</feature>
<dbReference type="GO" id="GO:0042781">
    <property type="term" value="F:3'-tRNA processing endoribonuclease activity"/>
    <property type="evidence" value="ECO:0007669"/>
    <property type="project" value="TreeGrafter"/>
</dbReference>
<dbReference type="Gene3D" id="3.60.15.10">
    <property type="entry name" value="Ribonuclease Z/Hydroxyacylglutathione hydrolase-like"/>
    <property type="match status" value="1"/>
</dbReference>
<evidence type="ECO:0000313" key="2">
    <source>
        <dbReference type="EMBL" id="HDD45244.1"/>
    </source>
</evidence>
<dbReference type="PANTHER" id="PTHR46018">
    <property type="entry name" value="ZINC PHOSPHODIESTERASE ELAC PROTEIN 1"/>
    <property type="match status" value="1"/>
</dbReference>
<accession>A0A7C0U3X2</accession>
<dbReference type="Proteomes" id="UP000886289">
    <property type="component" value="Unassembled WGS sequence"/>
</dbReference>
<protein>
    <submittedName>
        <fullName evidence="2">MBL fold metallo-hydrolase</fullName>
    </submittedName>
</protein>
<dbReference type="InterPro" id="IPR001279">
    <property type="entry name" value="Metallo-B-lactamas"/>
</dbReference>
<sequence>MPEIIIIGSGTGIPRLERASPAILLKTQNSTILLDSGPGTLRQLLKVNVSFSQLDLILYTHLHPDHVTDLIHFLFVSRCNFQRKKPVFIWGPPGFLKFYNALKEAFGYWVEVPEITLLEIHPQTIWAYEDVQIKPFTTIHTENSQGYILKTEGKKICYTGDTDFSENLINAVKEADLLICEASFPSFKKVEGHLTPVLAGKLANLAKVKCLLLTHIYPECDAIDIVSECRKYYGNPLIIAQDLLQIRI</sequence>
<dbReference type="AlphaFoldDB" id="A0A7C0U3X2"/>
<dbReference type="InterPro" id="IPR036866">
    <property type="entry name" value="RibonucZ/Hydroxyglut_hydro"/>
</dbReference>